<dbReference type="GO" id="GO:0016491">
    <property type="term" value="F:oxidoreductase activity"/>
    <property type="evidence" value="ECO:0007669"/>
    <property type="project" value="UniProtKB-KW"/>
</dbReference>
<dbReference type="SUPFAM" id="SSF51735">
    <property type="entry name" value="NAD(P)-binding Rossmann-fold domains"/>
    <property type="match status" value="1"/>
</dbReference>
<dbReference type="InterPro" id="IPR057326">
    <property type="entry name" value="KR_dom"/>
</dbReference>
<dbReference type="Proteomes" id="UP000645257">
    <property type="component" value="Unassembled WGS sequence"/>
</dbReference>
<protein>
    <submittedName>
        <fullName evidence="6">Short-chain dehydrogenase</fullName>
    </submittedName>
</protein>
<feature type="domain" description="Ketoreductase" evidence="5">
    <location>
        <begin position="7"/>
        <end position="194"/>
    </location>
</feature>
<organism evidence="6 7">
    <name type="scientific">Paludibacterium paludis</name>
    <dbReference type="NCBI Taxonomy" id="1225769"/>
    <lineage>
        <taxon>Bacteria</taxon>
        <taxon>Pseudomonadati</taxon>
        <taxon>Pseudomonadota</taxon>
        <taxon>Betaproteobacteria</taxon>
        <taxon>Neisseriales</taxon>
        <taxon>Chromobacteriaceae</taxon>
        <taxon>Paludibacterium</taxon>
    </lineage>
</organism>
<reference evidence="6" key="2">
    <citation type="submission" date="2020-09" db="EMBL/GenBank/DDBJ databases">
        <authorList>
            <person name="Sun Q."/>
            <person name="Kim S."/>
        </authorList>
    </citation>
    <scope>NUCLEOTIDE SEQUENCE</scope>
    <source>
        <strain evidence="6">KCTC 32182</strain>
    </source>
</reference>
<evidence type="ECO:0000256" key="2">
    <source>
        <dbReference type="ARBA" id="ARBA00022857"/>
    </source>
</evidence>
<evidence type="ECO:0000259" key="5">
    <source>
        <dbReference type="SMART" id="SM00822"/>
    </source>
</evidence>
<dbReference type="NCBIfam" id="NF004843">
    <property type="entry name" value="PRK06194.1"/>
    <property type="match status" value="1"/>
</dbReference>
<keyword evidence="7" id="KW-1185">Reference proteome</keyword>
<dbReference type="Pfam" id="PF00106">
    <property type="entry name" value="adh_short"/>
    <property type="match status" value="1"/>
</dbReference>
<dbReference type="FunFam" id="3.40.50.720:FF:000084">
    <property type="entry name" value="Short-chain dehydrogenase reductase"/>
    <property type="match status" value="1"/>
</dbReference>
<evidence type="ECO:0000313" key="6">
    <source>
        <dbReference type="EMBL" id="GGY03072.1"/>
    </source>
</evidence>
<dbReference type="PROSITE" id="PS00061">
    <property type="entry name" value="ADH_SHORT"/>
    <property type="match status" value="1"/>
</dbReference>
<evidence type="ECO:0000256" key="3">
    <source>
        <dbReference type="ARBA" id="ARBA00023002"/>
    </source>
</evidence>
<dbReference type="SMART" id="SM00822">
    <property type="entry name" value="PKS_KR"/>
    <property type="match status" value="1"/>
</dbReference>
<reference evidence="6" key="1">
    <citation type="journal article" date="2014" name="Int. J. Syst. Evol. Microbiol.">
        <title>Complete genome sequence of Corynebacterium casei LMG S-19264T (=DSM 44701T), isolated from a smear-ripened cheese.</title>
        <authorList>
            <consortium name="US DOE Joint Genome Institute (JGI-PGF)"/>
            <person name="Walter F."/>
            <person name="Albersmeier A."/>
            <person name="Kalinowski J."/>
            <person name="Ruckert C."/>
        </authorList>
    </citation>
    <scope>NUCLEOTIDE SEQUENCE</scope>
    <source>
        <strain evidence="6">KCTC 32182</strain>
    </source>
</reference>
<sequence length="280" mass="29972">MNTFEGRVAVITGAAEGIGLALARRAAGLGMKLVLADRHEARLQEAVDTLTAAGADAVPVVVDVSDAASVEELAREAYRLHGKVHLLINNAGVALAKTAWETSNEDWRWVMGVNFYGVANGVRSFVPRMLESGEEGHIVNTASVAGLISQPGLAAYNASKFGVVTLSEGLMHDLTLRGARIGVSVLCPGWVKTRIAQAERHRPPDERSRPEALDPKTLETAMAVMQAVENGLSAEDVARMAFEAVGRGEFYILTHPHSRAGVKVRLEDILNNRAPTLLPV</sequence>
<dbReference type="InterPro" id="IPR002347">
    <property type="entry name" value="SDR_fam"/>
</dbReference>
<dbReference type="InterPro" id="IPR020904">
    <property type="entry name" value="Sc_DH/Rdtase_CS"/>
</dbReference>
<dbReference type="EMBL" id="BMYX01000001">
    <property type="protein sequence ID" value="GGY03072.1"/>
    <property type="molecule type" value="Genomic_DNA"/>
</dbReference>
<gene>
    <name evidence="6" type="ORF">GCM10011289_01620</name>
</gene>
<dbReference type="PANTHER" id="PTHR43391:SF14">
    <property type="entry name" value="DEHYDROGENASE_REDUCTASE SDR FAMILY PROTEIN 7-LIKE"/>
    <property type="match status" value="1"/>
</dbReference>
<accession>A0A918NWT9</accession>
<comment type="caution">
    <text evidence="6">The sequence shown here is derived from an EMBL/GenBank/DDBJ whole genome shotgun (WGS) entry which is preliminary data.</text>
</comment>
<dbReference type="PRINTS" id="PR00080">
    <property type="entry name" value="SDRFAMILY"/>
</dbReference>
<dbReference type="CDD" id="cd05233">
    <property type="entry name" value="SDR_c"/>
    <property type="match status" value="1"/>
</dbReference>
<keyword evidence="3" id="KW-0560">Oxidoreductase</keyword>
<comment type="similarity">
    <text evidence="1 4">Belongs to the short-chain dehydrogenases/reductases (SDR) family.</text>
</comment>
<dbReference type="PRINTS" id="PR00081">
    <property type="entry name" value="GDHRDH"/>
</dbReference>
<keyword evidence="2" id="KW-0521">NADP</keyword>
<dbReference type="RefSeq" id="WP_189530139.1">
    <property type="nucleotide sequence ID" value="NZ_BMYX01000001.1"/>
</dbReference>
<proteinExistence type="inferred from homology"/>
<evidence type="ECO:0000256" key="4">
    <source>
        <dbReference type="RuleBase" id="RU000363"/>
    </source>
</evidence>
<evidence type="ECO:0000313" key="7">
    <source>
        <dbReference type="Proteomes" id="UP000645257"/>
    </source>
</evidence>
<evidence type="ECO:0000256" key="1">
    <source>
        <dbReference type="ARBA" id="ARBA00006484"/>
    </source>
</evidence>
<name>A0A918NWT9_9NEIS</name>
<dbReference type="AlphaFoldDB" id="A0A918NWT9"/>
<dbReference type="InterPro" id="IPR036291">
    <property type="entry name" value="NAD(P)-bd_dom_sf"/>
</dbReference>
<dbReference type="Gene3D" id="3.40.50.720">
    <property type="entry name" value="NAD(P)-binding Rossmann-like Domain"/>
    <property type="match status" value="1"/>
</dbReference>
<dbReference type="PANTHER" id="PTHR43391">
    <property type="entry name" value="RETINOL DEHYDROGENASE-RELATED"/>
    <property type="match status" value="1"/>
</dbReference>